<evidence type="ECO:0000313" key="3">
    <source>
        <dbReference type="Proteomes" id="UP000823937"/>
    </source>
</evidence>
<name>A0A9D1PKQ7_9BACI</name>
<reference evidence="2" key="1">
    <citation type="journal article" date="2021" name="PeerJ">
        <title>Extensive microbial diversity within the chicken gut microbiome revealed by metagenomics and culture.</title>
        <authorList>
            <person name="Gilroy R."/>
            <person name="Ravi A."/>
            <person name="Getino M."/>
            <person name="Pursley I."/>
            <person name="Horton D.L."/>
            <person name="Alikhan N.F."/>
            <person name="Baker D."/>
            <person name="Gharbi K."/>
            <person name="Hall N."/>
            <person name="Watson M."/>
            <person name="Adriaenssens E.M."/>
            <person name="Foster-Nyarko E."/>
            <person name="Jarju S."/>
            <person name="Secka A."/>
            <person name="Antonio M."/>
            <person name="Oren A."/>
            <person name="Chaudhuri R.R."/>
            <person name="La Ragione R."/>
            <person name="Hildebrand F."/>
            <person name="Pallen M.J."/>
        </authorList>
    </citation>
    <scope>NUCLEOTIDE SEQUENCE</scope>
    <source>
        <strain evidence="2">CHK169-2315</strain>
    </source>
</reference>
<dbReference type="InterPro" id="IPR031306">
    <property type="entry name" value="CcdC"/>
</dbReference>
<keyword evidence="1" id="KW-0812">Transmembrane</keyword>
<reference evidence="2" key="2">
    <citation type="submission" date="2021-04" db="EMBL/GenBank/DDBJ databases">
        <authorList>
            <person name="Gilroy R."/>
        </authorList>
    </citation>
    <scope>NUCLEOTIDE SEQUENCE</scope>
    <source>
        <strain evidence="2">CHK169-2315</strain>
    </source>
</reference>
<dbReference type="AlphaFoldDB" id="A0A9D1PKQ7"/>
<comment type="caution">
    <text evidence="2">The sequence shown here is derived from an EMBL/GenBank/DDBJ whole genome shotgun (WGS) entry which is preliminary data.</text>
</comment>
<keyword evidence="1" id="KW-1133">Transmembrane helix</keyword>
<dbReference type="Proteomes" id="UP000823937">
    <property type="component" value="Unassembled WGS sequence"/>
</dbReference>
<feature type="transmembrane region" description="Helical" evidence="1">
    <location>
        <begin position="61"/>
        <end position="79"/>
    </location>
</feature>
<dbReference type="PANTHER" id="PTHR39164:SF1">
    <property type="entry name" value="PROTEIN CCDC"/>
    <property type="match status" value="1"/>
</dbReference>
<dbReference type="InterPro" id="IPR058247">
    <property type="entry name" value="DUF1453"/>
</dbReference>
<evidence type="ECO:0000313" key="2">
    <source>
        <dbReference type="EMBL" id="HIV73626.1"/>
    </source>
</evidence>
<dbReference type="PANTHER" id="PTHR39164">
    <property type="entry name" value="PROTEIN CCDC"/>
    <property type="match status" value="1"/>
</dbReference>
<dbReference type="Pfam" id="PF07301">
    <property type="entry name" value="DUF1453"/>
    <property type="match status" value="1"/>
</dbReference>
<proteinExistence type="predicted"/>
<feature type="transmembrane region" description="Helical" evidence="1">
    <location>
        <begin position="6"/>
        <end position="26"/>
    </location>
</feature>
<accession>A0A9D1PKQ7</accession>
<organism evidence="2 3">
    <name type="scientific">Candidatus Pseudogracilibacillus intestinigallinarum</name>
    <dbReference type="NCBI Taxonomy" id="2838742"/>
    <lineage>
        <taxon>Bacteria</taxon>
        <taxon>Bacillati</taxon>
        <taxon>Bacillota</taxon>
        <taxon>Bacilli</taxon>
        <taxon>Bacillales</taxon>
        <taxon>Bacillaceae</taxon>
        <taxon>Pseudogracilibacillus</taxon>
    </lineage>
</organism>
<sequence length="160" mass="18011">MDQTVLVAASTIVAFGMATIMIFVRAKAATKPITPKKIILPPVFMSTGAFMFLFPAFRVSLLGIGEAVIVGLFFSIFLIKLTKFEISEKNIYLIPSKAFILILIGLLIIRMIIKMIIGSIISFGETSGMFFILAFTMILTWRIAMLRKYYQLKNVIEKRM</sequence>
<feature type="transmembrane region" description="Helical" evidence="1">
    <location>
        <begin position="129"/>
        <end position="150"/>
    </location>
</feature>
<keyword evidence="1" id="KW-0472">Membrane</keyword>
<protein>
    <submittedName>
        <fullName evidence="2">Cytochrome c biogenesis protein CcdC</fullName>
    </submittedName>
</protein>
<dbReference type="EMBL" id="DXHX01000015">
    <property type="protein sequence ID" value="HIV73626.1"/>
    <property type="molecule type" value="Genomic_DNA"/>
</dbReference>
<feature type="transmembrane region" description="Helical" evidence="1">
    <location>
        <begin position="38"/>
        <end position="55"/>
    </location>
</feature>
<feature type="transmembrane region" description="Helical" evidence="1">
    <location>
        <begin position="99"/>
        <end position="123"/>
    </location>
</feature>
<gene>
    <name evidence="2" type="ORF">H9895_00925</name>
</gene>
<evidence type="ECO:0000256" key="1">
    <source>
        <dbReference type="SAM" id="Phobius"/>
    </source>
</evidence>
<dbReference type="PIRSF" id="PIRSF021441">
    <property type="entry name" value="DUF1453"/>
    <property type="match status" value="1"/>
</dbReference>